<dbReference type="FunFam" id="1.10.10.10:FF:000001">
    <property type="entry name" value="LysR family transcriptional regulator"/>
    <property type="match status" value="1"/>
</dbReference>
<evidence type="ECO:0000259" key="5">
    <source>
        <dbReference type="PROSITE" id="PS50931"/>
    </source>
</evidence>
<dbReference type="PANTHER" id="PTHR30579:SF7">
    <property type="entry name" value="HTH-TYPE TRANSCRIPTIONAL REGULATOR LRHA-RELATED"/>
    <property type="match status" value="1"/>
</dbReference>
<dbReference type="EMBL" id="JAABNR010000052">
    <property type="protein sequence ID" value="NBZ90099.1"/>
    <property type="molecule type" value="Genomic_DNA"/>
</dbReference>
<dbReference type="Proteomes" id="UP001193501">
    <property type="component" value="Unassembled WGS sequence"/>
</dbReference>
<dbReference type="PANTHER" id="PTHR30579">
    <property type="entry name" value="TRANSCRIPTIONAL REGULATOR"/>
    <property type="match status" value="1"/>
</dbReference>
<gene>
    <name evidence="6" type="ORF">GV832_21180</name>
</gene>
<keyword evidence="4" id="KW-0804">Transcription</keyword>
<evidence type="ECO:0000256" key="2">
    <source>
        <dbReference type="ARBA" id="ARBA00023015"/>
    </source>
</evidence>
<keyword evidence="2" id="KW-0805">Transcription regulation</keyword>
<protein>
    <submittedName>
        <fullName evidence="6">LysR family transcriptional regulator</fullName>
    </submittedName>
</protein>
<evidence type="ECO:0000313" key="6">
    <source>
        <dbReference type="EMBL" id="NBZ90099.1"/>
    </source>
</evidence>
<dbReference type="Gene3D" id="3.40.190.10">
    <property type="entry name" value="Periplasmic binding protein-like II"/>
    <property type="match status" value="2"/>
</dbReference>
<dbReference type="Pfam" id="PF00126">
    <property type="entry name" value="HTH_1"/>
    <property type="match status" value="1"/>
</dbReference>
<dbReference type="InterPro" id="IPR050176">
    <property type="entry name" value="LTTR"/>
</dbReference>
<dbReference type="InterPro" id="IPR036388">
    <property type="entry name" value="WH-like_DNA-bd_sf"/>
</dbReference>
<dbReference type="InterPro" id="IPR036390">
    <property type="entry name" value="WH_DNA-bd_sf"/>
</dbReference>
<dbReference type="RefSeq" id="WP_168776877.1">
    <property type="nucleotide sequence ID" value="NZ_JAABNR010000052.1"/>
</dbReference>
<evidence type="ECO:0000313" key="7">
    <source>
        <dbReference type="Proteomes" id="UP001193501"/>
    </source>
</evidence>
<comment type="caution">
    <text evidence="6">The sequence shown here is derived from an EMBL/GenBank/DDBJ whole genome shotgun (WGS) entry which is preliminary data.</text>
</comment>
<dbReference type="Gene3D" id="1.10.10.10">
    <property type="entry name" value="Winged helix-like DNA-binding domain superfamily/Winged helix DNA-binding domain"/>
    <property type="match status" value="1"/>
</dbReference>
<dbReference type="SUPFAM" id="SSF46785">
    <property type="entry name" value="Winged helix' DNA-binding domain"/>
    <property type="match status" value="1"/>
</dbReference>
<evidence type="ECO:0000256" key="3">
    <source>
        <dbReference type="ARBA" id="ARBA00023125"/>
    </source>
</evidence>
<dbReference type="InterPro" id="IPR005119">
    <property type="entry name" value="LysR_subst-bd"/>
</dbReference>
<evidence type="ECO:0000256" key="1">
    <source>
        <dbReference type="ARBA" id="ARBA00009437"/>
    </source>
</evidence>
<name>A0AAE4YDI9_9RHOB</name>
<dbReference type="InterPro" id="IPR000847">
    <property type="entry name" value="LysR_HTH_N"/>
</dbReference>
<dbReference type="GO" id="GO:0003700">
    <property type="term" value="F:DNA-binding transcription factor activity"/>
    <property type="evidence" value="ECO:0007669"/>
    <property type="project" value="InterPro"/>
</dbReference>
<dbReference type="SUPFAM" id="SSF53850">
    <property type="entry name" value="Periplasmic binding protein-like II"/>
    <property type="match status" value="1"/>
</dbReference>
<dbReference type="AlphaFoldDB" id="A0AAE4YDI9"/>
<sequence>MHDIDTKLLRAFLTVAAERSFSRAAMRLGCSQATMSQRILQLEALLGVALLRRDYHDVTLTPAGQDLRAEAQALVDAHDGLVARVMRGRVAGSVRLGIAEDYVLPLLPQLWRRLGQFPGVEIAVVTGLSRDLCRQVEARSLDMAVVTLPETLPLAKVLARPPLLWVAAPGFEMPQDGVLPLALFPEGCAFRATALPLLTQLHRLALVSASGQVIHAAVVAGLAATVMAAGTIPQDLAPLNGLPELPLTCIQIVTREQGLSPAGEAVRGLVEGLW</sequence>
<comment type="similarity">
    <text evidence="1">Belongs to the LysR transcriptional regulatory family.</text>
</comment>
<feature type="domain" description="HTH lysR-type" evidence="5">
    <location>
        <begin position="4"/>
        <end position="61"/>
    </location>
</feature>
<keyword evidence="7" id="KW-1185">Reference proteome</keyword>
<reference evidence="6" key="1">
    <citation type="submission" date="2020-01" db="EMBL/GenBank/DDBJ databases">
        <authorList>
            <person name="Chen W.-M."/>
        </authorList>
    </citation>
    <scope>NUCLEOTIDE SEQUENCE</scope>
    <source>
        <strain evidence="6">CYK-10</strain>
    </source>
</reference>
<dbReference type="PRINTS" id="PR00039">
    <property type="entry name" value="HTHLYSR"/>
</dbReference>
<dbReference type="Pfam" id="PF03466">
    <property type="entry name" value="LysR_substrate"/>
    <property type="match status" value="1"/>
</dbReference>
<evidence type="ECO:0000256" key="4">
    <source>
        <dbReference type="ARBA" id="ARBA00023163"/>
    </source>
</evidence>
<organism evidence="6 7">
    <name type="scientific">Stagnihabitans tardus</name>
    <dbReference type="NCBI Taxonomy" id="2699202"/>
    <lineage>
        <taxon>Bacteria</taxon>
        <taxon>Pseudomonadati</taxon>
        <taxon>Pseudomonadota</taxon>
        <taxon>Alphaproteobacteria</taxon>
        <taxon>Rhodobacterales</taxon>
        <taxon>Paracoccaceae</taxon>
        <taxon>Stagnihabitans</taxon>
    </lineage>
</organism>
<proteinExistence type="inferred from homology"/>
<accession>A0AAE4YDI9</accession>
<dbReference type="PROSITE" id="PS50931">
    <property type="entry name" value="HTH_LYSR"/>
    <property type="match status" value="1"/>
</dbReference>
<keyword evidence="3" id="KW-0238">DNA-binding</keyword>
<dbReference type="GO" id="GO:0003677">
    <property type="term" value="F:DNA binding"/>
    <property type="evidence" value="ECO:0007669"/>
    <property type="project" value="UniProtKB-KW"/>
</dbReference>